<keyword evidence="4" id="KW-0418">Kinase</keyword>
<dbReference type="EMBL" id="CYYV01000012">
    <property type="protein sequence ID" value="CUO66351.1"/>
    <property type="molecule type" value="Genomic_DNA"/>
</dbReference>
<comment type="catalytic activity">
    <reaction evidence="1">
        <text>ATP + protein L-histidine = ADP + protein N-phospho-L-histidine.</text>
        <dbReference type="EC" id="2.7.13.3"/>
    </reaction>
</comment>
<dbReference type="CDD" id="cd00082">
    <property type="entry name" value="HisKA"/>
    <property type="match status" value="1"/>
</dbReference>
<proteinExistence type="predicted"/>
<evidence type="ECO:0000256" key="1">
    <source>
        <dbReference type="ARBA" id="ARBA00000085"/>
    </source>
</evidence>
<accession>A0A174GWM0</accession>
<dbReference type="InterPro" id="IPR003661">
    <property type="entry name" value="HisK_dim/P_dom"/>
</dbReference>
<feature type="domain" description="Signal transduction histidine kinase dimerisation/phosphoacceptor" evidence="6">
    <location>
        <begin position="1"/>
        <end position="51"/>
    </location>
</feature>
<dbReference type="Proteomes" id="UP000095706">
    <property type="component" value="Unassembled WGS sequence"/>
</dbReference>
<dbReference type="SUPFAM" id="SSF47384">
    <property type="entry name" value="Homodimeric domain of signal transducing histidine kinase"/>
    <property type="match status" value="1"/>
</dbReference>
<evidence type="ECO:0000259" key="6">
    <source>
        <dbReference type="Pfam" id="PF00512"/>
    </source>
</evidence>
<dbReference type="Pfam" id="PF00512">
    <property type="entry name" value="HisKA"/>
    <property type="match status" value="1"/>
</dbReference>
<organism evidence="7 8">
    <name type="scientific">Fusicatenibacter saccharivorans</name>
    <dbReference type="NCBI Taxonomy" id="1150298"/>
    <lineage>
        <taxon>Bacteria</taxon>
        <taxon>Bacillati</taxon>
        <taxon>Bacillota</taxon>
        <taxon>Clostridia</taxon>
        <taxon>Lachnospirales</taxon>
        <taxon>Lachnospiraceae</taxon>
        <taxon>Fusicatenibacter</taxon>
    </lineage>
</organism>
<evidence type="ECO:0000313" key="7">
    <source>
        <dbReference type="EMBL" id="CUO66351.1"/>
    </source>
</evidence>
<keyword evidence="3 7" id="KW-0808">Transferase</keyword>
<evidence type="ECO:0000256" key="3">
    <source>
        <dbReference type="ARBA" id="ARBA00022679"/>
    </source>
</evidence>
<dbReference type="InterPro" id="IPR050736">
    <property type="entry name" value="Sensor_HK_Regulatory"/>
</dbReference>
<dbReference type="PANTHER" id="PTHR43711:SF1">
    <property type="entry name" value="HISTIDINE KINASE 1"/>
    <property type="match status" value="1"/>
</dbReference>
<dbReference type="Gene3D" id="1.10.287.130">
    <property type="match status" value="1"/>
</dbReference>
<evidence type="ECO:0000256" key="4">
    <source>
        <dbReference type="ARBA" id="ARBA00022777"/>
    </source>
</evidence>
<dbReference type="EC" id="2.7.13.3" evidence="2"/>
<dbReference type="PANTHER" id="PTHR43711">
    <property type="entry name" value="TWO-COMPONENT HISTIDINE KINASE"/>
    <property type="match status" value="1"/>
</dbReference>
<sequence length="78" mass="8539">MNAIIGITSLIRHDAGNKAKVIEYADKIDISSQHLLGIINDVLDMSKIEAGKTVFKFRSIKTGGGGPNRRSLNSDKWI</sequence>
<dbReference type="InterPro" id="IPR036097">
    <property type="entry name" value="HisK_dim/P_sf"/>
</dbReference>
<evidence type="ECO:0000256" key="2">
    <source>
        <dbReference type="ARBA" id="ARBA00012438"/>
    </source>
</evidence>
<evidence type="ECO:0000313" key="8">
    <source>
        <dbReference type="Proteomes" id="UP000095706"/>
    </source>
</evidence>
<protein>
    <recommendedName>
        <fullName evidence="2">histidine kinase</fullName>
        <ecNumber evidence="2">2.7.13.3</ecNumber>
    </recommendedName>
</protein>
<keyword evidence="5" id="KW-0902">Two-component regulatory system</keyword>
<name>A0A174GWM0_9FIRM</name>
<reference evidence="7 8" key="1">
    <citation type="submission" date="2015-09" db="EMBL/GenBank/DDBJ databases">
        <authorList>
            <consortium name="Pathogen Informatics"/>
        </authorList>
    </citation>
    <scope>NUCLEOTIDE SEQUENCE [LARGE SCALE GENOMIC DNA]</scope>
    <source>
        <strain evidence="7 8">2789STDY5608849</strain>
    </source>
</reference>
<dbReference type="GO" id="GO:0000155">
    <property type="term" value="F:phosphorelay sensor kinase activity"/>
    <property type="evidence" value="ECO:0007669"/>
    <property type="project" value="InterPro"/>
</dbReference>
<evidence type="ECO:0000256" key="5">
    <source>
        <dbReference type="ARBA" id="ARBA00023012"/>
    </source>
</evidence>
<gene>
    <name evidence="7" type="primary">pleC</name>
    <name evidence="7" type="ORF">ERS852406_02510</name>
</gene>
<dbReference type="AlphaFoldDB" id="A0A174GWM0"/>